<dbReference type="AlphaFoldDB" id="R7V5M3"/>
<evidence type="ECO:0000313" key="11">
    <source>
        <dbReference type="Proteomes" id="UP000014760"/>
    </source>
</evidence>
<keyword evidence="11" id="KW-1185">Reference proteome</keyword>
<proteinExistence type="predicted"/>
<keyword evidence="2 7" id="KW-0732">Signal</keyword>
<dbReference type="Gene3D" id="3.80.10.10">
    <property type="entry name" value="Ribonuclease Inhibitor"/>
    <property type="match status" value="2"/>
</dbReference>
<sequence length="557" mass="61688">MKCFFPGTIQTFLFFFVHTLLTLLWPDSRVEADASGPGGGGPAGGRGPGPGGGIGLGGDKCPHVCFCNVNSKIVYCSRRGLPAIPTSIPRDTLQLNLNGNVFQSTGLERSNFSRWSSLEHLYMSECGIESIAVDTFRDLSSLEWLDISNNRIKIVQDYTFRGLQLQHLFLNGNRHIGLQPKAMEGLTTSGLYLHDCSLSRLHPEVLTPLNHTLRYLWLHGNELDRLERRLSPLFSSLSHLRLGSNPLHCNCELLWLKEFYDRHGDKFKGATSPSCLTPQRLRGKFFNEMAMTDFRCQAPVFNNIDALFDSFQGRLKCTATGDPAPTLYWIQPNGRTTKYIAPPDEDARKNEGLLTLTKPAGSDQELAGMYICVANNEAGNVTLTINVSWPHSRIVTYKTVAGDPGISSTQRTLFPDLNELLSKSSTRKDDISVTLTPDTKVGQGPQTPSSDTRLHEQHNNHTATRHVVETGGAARGASFSLSELIGAIIGTHLCTLLLCLIVIPIYYRKKWKPSTMMGTNCRQSSMHKLPPIPPESVYLNGLGHHPANYMDIPTTKR</sequence>
<dbReference type="SMART" id="SM00369">
    <property type="entry name" value="LRR_TYP"/>
    <property type="match status" value="3"/>
</dbReference>
<dbReference type="InterPro" id="IPR036179">
    <property type="entry name" value="Ig-like_dom_sf"/>
</dbReference>
<dbReference type="SUPFAM" id="SSF52058">
    <property type="entry name" value="L domain-like"/>
    <property type="match status" value="1"/>
</dbReference>
<dbReference type="InterPro" id="IPR003591">
    <property type="entry name" value="Leu-rich_rpt_typical-subtyp"/>
</dbReference>
<dbReference type="EMBL" id="KB295062">
    <property type="protein sequence ID" value="ELU13757.1"/>
    <property type="molecule type" value="Genomic_DNA"/>
</dbReference>
<evidence type="ECO:0000256" key="6">
    <source>
        <dbReference type="SAM" id="Phobius"/>
    </source>
</evidence>
<keyword evidence="3" id="KW-0677">Repeat</keyword>
<dbReference type="EMBL" id="AMQN01000754">
    <property type="status" value="NOT_ANNOTATED_CDS"/>
    <property type="molecule type" value="Genomic_DNA"/>
</dbReference>
<evidence type="ECO:0000313" key="9">
    <source>
        <dbReference type="EMBL" id="ELU13757.1"/>
    </source>
</evidence>
<protein>
    <recommendedName>
        <fullName evidence="8">Ig-like domain-containing protein</fullName>
    </recommendedName>
</protein>
<name>R7V5M3_CAPTE</name>
<dbReference type="PANTHER" id="PTHR45842">
    <property type="entry name" value="SYNAPTIC ADHESION-LIKE MOLECULE SALM"/>
    <property type="match status" value="1"/>
</dbReference>
<dbReference type="InterPro" id="IPR001611">
    <property type="entry name" value="Leu-rich_rpt"/>
</dbReference>
<dbReference type="InterPro" id="IPR013098">
    <property type="entry name" value="Ig_I-set"/>
</dbReference>
<keyword evidence="1" id="KW-0433">Leucine-rich repeat</keyword>
<feature type="domain" description="Ig-like" evidence="8">
    <location>
        <begin position="299"/>
        <end position="388"/>
    </location>
</feature>
<dbReference type="PANTHER" id="PTHR45842:SF25">
    <property type="entry name" value="CARBOXYPEPTIDASE N SUBUNIT 2-LIKE"/>
    <property type="match status" value="1"/>
</dbReference>
<evidence type="ECO:0000259" key="8">
    <source>
        <dbReference type="PROSITE" id="PS50835"/>
    </source>
</evidence>
<dbReference type="PROSITE" id="PS51450">
    <property type="entry name" value="LRR"/>
    <property type="match status" value="1"/>
</dbReference>
<keyword evidence="4" id="KW-1015">Disulfide bond</keyword>
<evidence type="ECO:0000256" key="4">
    <source>
        <dbReference type="ARBA" id="ARBA00023157"/>
    </source>
</evidence>
<dbReference type="InterPro" id="IPR050467">
    <property type="entry name" value="LRFN"/>
</dbReference>
<feature type="transmembrane region" description="Helical" evidence="6">
    <location>
        <begin position="484"/>
        <end position="507"/>
    </location>
</feature>
<reference evidence="9 11" key="2">
    <citation type="journal article" date="2013" name="Nature">
        <title>Insights into bilaterian evolution from three spiralian genomes.</title>
        <authorList>
            <person name="Simakov O."/>
            <person name="Marletaz F."/>
            <person name="Cho S.J."/>
            <person name="Edsinger-Gonzales E."/>
            <person name="Havlak P."/>
            <person name="Hellsten U."/>
            <person name="Kuo D.H."/>
            <person name="Larsson T."/>
            <person name="Lv J."/>
            <person name="Arendt D."/>
            <person name="Savage R."/>
            <person name="Osoegawa K."/>
            <person name="de Jong P."/>
            <person name="Grimwood J."/>
            <person name="Chapman J.A."/>
            <person name="Shapiro H."/>
            <person name="Aerts A."/>
            <person name="Otillar R.P."/>
            <person name="Terry A.Y."/>
            <person name="Boore J.L."/>
            <person name="Grigoriev I.V."/>
            <person name="Lindberg D.R."/>
            <person name="Seaver E.C."/>
            <person name="Weisblat D.A."/>
            <person name="Putnam N.H."/>
            <person name="Rokhsar D.S."/>
        </authorList>
    </citation>
    <scope>NUCLEOTIDE SEQUENCE</scope>
    <source>
        <strain evidence="9 11">I ESC-2004</strain>
    </source>
</reference>
<dbReference type="InterPro" id="IPR032675">
    <property type="entry name" value="LRR_dom_sf"/>
</dbReference>
<dbReference type="InterPro" id="IPR000483">
    <property type="entry name" value="Cys-rich_flank_reg_C"/>
</dbReference>
<evidence type="ECO:0000256" key="3">
    <source>
        <dbReference type="ARBA" id="ARBA00022737"/>
    </source>
</evidence>
<dbReference type="Pfam" id="PF07679">
    <property type="entry name" value="I-set"/>
    <property type="match status" value="1"/>
</dbReference>
<evidence type="ECO:0000256" key="7">
    <source>
        <dbReference type="SAM" id="SignalP"/>
    </source>
</evidence>
<feature type="chain" id="PRO_5008788688" description="Ig-like domain-containing protein" evidence="7">
    <location>
        <begin position="33"/>
        <end position="557"/>
    </location>
</feature>
<evidence type="ECO:0000256" key="2">
    <source>
        <dbReference type="ARBA" id="ARBA00022729"/>
    </source>
</evidence>
<feature type="signal peptide" evidence="7">
    <location>
        <begin position="1"/>
        <end position="32"/>
    </location>
</feature>
<dbReference type="Gene3D" id="2.60.40.10">
    <property type="entry name" value="Immunoglobulins"/>
    <property type="match status" value="1"/>
</dbReference>
<dbReference type="Proteomes" id="UP000014760">
    <property type="component" value="Unassembled WGS sequence"/>
</dbReference>
<gene>
    <name evidence="9" type="ORF">CAPTEDRAFT_190342</name>
</gene>
<accession>R7V5M3</accession>
<reference evidence="10" key="3">
    <citation type="submission" date="2015-06" db="UniProtKB">
        <authorList>
            <consortium name="EnsemblMetazoa"/>
        </authorList>
    </citation>
    <scope>IDENTIFICATION</scope>
</reference>
<dbReference type="EnsemblMetazoa" id="CapteT190342">
    <property type="protein sequence ID" value="CapteP190342"/>
    <property type="gene ID" value="CapteG190342"/>
</dbReference>
<keyword evidence="6" id="KW-0472">Membrane</keyword>
<dbReference type="OMA" id="FRCELPT"/>
<dbReference type="SMART" id="SM00013">
    <property type="entry name" value="LRRNT"/>
    <property type="match status" value="1"/>
</dbReference>
<dbReference type="HOGENOM" id="CLU_560533_0_0_1"/>
<keyword evidence="6" id="KW-0812">Transmembrane</keyword>
<dbReference type="OrthoDB" id="1394818at2759"/>
<evidence type="ECO:0000313" key="10">
    <source>
        <dbReference type="EnsemblMetazoa" id="CapteP190342"/>
    </source>
</evidence>
<dbReference type="SMART" id="SM00082">
    <property type="entry name" value="LRRCT"/>
    <property type="match status" value="1"/>
</dbReference>
<evidence type="ECO:0000256" key="1">
    <source>
        <dbReference type="ARBA" id="ARBA00022614"/>
    </source>
</evidence>
<organism evidence="9">
    <name type="scientific">Capitella teleta</name>
    <name type="common">Polychaete worm</name>
    <dbReference type="NCBI Taxonomy" id="283909"/>
    <lineage>
        <taxon>Eukaryota</taxon>
        <taxon>Metazoa</taxon>
        <taxon>Spiralia</taxon>
        <taxon>Lophotrochozoa</taxon>
        <taxon>Annelida</taxon>
        <taxon>Polychaeta</taxon>
        <taxon>Sedentaria</taxon>
        <taxon>Scolecida</taxon>
        <taxon>Capitellidae</taxon>
        <taxon>Capitella</taxon>
    </lineage>
</organism>
<dbReference type="Pfam" id="PF13855">
    <property type="entry name" value="LRR_8"/>
    <property type="match status" value="1"/>
</dbReference>
<evidence type="ECO:0000256" key="5">
    <source>
        <dbReference type="SAM" id="MobiDB-lite"/>
    </source>
</evidence>
<dbReference type="InterPro" id="IPR000372">
    <property type="entry name" value="LRRNT"/>
</dbReference>
<dbReference type="InterPro" id="IPR007110">
    <property type="entry name" value="Ig-like_dom"/>
</dbReference>
<dbReference type="GO" id="GO:0016020">
    <property type="term" value="C:membrane"/>
    <property type="evidence" value="ECO:0007669"/>
    <property type="project" value="UniProtKB-SubCell"/>
</dbReference>
<dbReference type="SUPFAM" id="SSF48726">
    <property type="entry name" value="Immunoglobulin"/>
    <property type="match status" value="1"/>
</dbReference>
<dbReference type="PROSITE" id="PS50835">
    <property type="entry name" value="IG_LIKE"/>
    <property type="match status" value="1"/>
</dbReference>
<feature type="region of interest" description="Disordered" evidence="5">
    <location>
        <begin position="428"/>
        <end position="455"/>
    </location>
</feature>
<keyword evidence="6" id="KW-1133">Transmembrane helix</keyword>
<dbReference type="InterPro" id="IPR013783">
    <property type="entry name" value="Ig-like_fold"/>
</dbReference>
<dbReference type="STRING" id="283909.R7V5M3"/>
<reference evidence="11" key="1">
    <citation type="submission" date="2012-12" db="EMBL/GenBank/DDBJ databases">
        <authorList>
            <person name="Hellsten U."/>
            <person name="Grimwood J."/>
            <person name="Chapman J.A."/>
            <person name="Shapiro H."/>
            <person name="Aerts A."/>
            <person name="Otillar R.P."/>
            <person name="Terry A.Y."/>
            <person name="Boore J.L."/>
            <person name="Simakov O."/>
            <person name="Marletaz F."/>
            <person name="Cho S.-J."/>
            <person name="Edsinger-Gonzales E."/>
            <person name="Havlak P."/>
            <person name="Kuo D.-H."/>
            <person name="Larsson T."/>
            <person name="Lv J."/>
            <person name="Arendt D."/>
            <person name="Savage R."/>
            <person name="Osoegawa K."/>
            <person name="de Jong P."/>
            <person name="Lindberg D.R."/>
            <person name="Seaver E.C."/>
            <person name="Weisblat D.A."/>
            <person name="Putnam N.H."/>
            <person name="Grigoriev I.V."/>
            <person name="Rokhsar D.S."/>
        </authorList>
    </citation>
    <scope>NUCLEOTIDE SEQUENCE</scope>
    <source>
        <strain evidence="11">I ESC-2004</strain>
    </source>
</reference>